<accession>A0A158REP3</accession>
<sequence>MGPPAAPYTTTNALEPGVASLHHHDEALHSSSVEDWRGAEAVALVSRLLTMATRMLSRAPLDTVLNTCHDKVTASNVPSTLHGGQQSPSRKGDEGGTGVSERQLVIDSLQLGGEWLSVRYGKTATEGLQCDRKRVTLRADRIVKA</sequence>
<dbReference type="EMBL" id="UYWX01020401">
    <property type="protein sequence ID" value="VDM32205.1"/>
    <property type="molecule type" value="Genomic_DNA"/>
</dbReference>
<proteinExistence type="predicted"/>
<evidence type="ECO:0000313" key="4">
    <source>
        <dbReference type="WBParaSite" id="TTAC_0000777001-mRNA-1"/>
    </source>
</evidence>
<evidence type="ECO:0000313" key="2">
    <source>
        <dbReference type="EMBL" id="VDM32205.1"/>
    </source>
</evidence>
<feature type="region of interest" description="Disordered" evidence="1">
    <location>
        <begin position="74"/>
        <end position="99"/>
    </location>
</feature>
<organism evidence="4">
    <name type="scientific">Hydatigena taeniaeformis</name>
    <name type="common">Feline tapeworm</name>
    <name type="synonym">Taenia taeniaeformis</name>
    <dbReference type="NCBI Taxonomy" id="6205"/>
    <lineage>
        <taxon>Eukaryota</taxon>
        <taxon>Metazoa</taxon>
        <taxon>Spiralia</taxon>
        <taxon>Lophotrochozoa</taxon>
        <taxon>Platyhelminthes</taxon>
        <taxon>Cestoda</taxon>
        <taxon>Eucestoda</taxon>
        <taxon>Cyclophyllidea</taxon>
        <taxon>Taeniidae</taxon>
        <taxon>Hydatigera</taxon>
    </lineage>
</organism>
<reference evidence="2 3" key="2">
    <citation type="submission" date="2018-11" db="EMBL/GenBank/DDBJ databases">
        <authorList>
            <consortium name="Pathogen Informatics"/>
        </authorList>
    </citation>
    <scope>NUCLEOTIDE SEQUENCE [LARGE SCALE GENOMIC DNA]</scope>
</reference>
<name>A0A158REP3_HYDTA</name>
<dbReference type="WBParaSite" id="TTAC_0000777001-mRNA-1">
    <property type="protein sequence ID" value="TTAC_0000777001-mRNA-1"/>
    <property type="gene ID" value="TTAC_0000777001"/>
</dbReference>
<feature type="compositionally biased region" description="Polar residues" evidence="1">
    <location>
        <begin position="74"/>
        <end position="89"/>
    </location>
</feature>
<protein>
    <submittedName>
        <fullName evidence="2 4">Uncharacterized protein</fullName>
    </submittedName>
</protein>
<evidence type="ECO:0000313" key="3">
    <source>
        <dbReference type="Proteomes" id="UP000274429"/>
    </source>
</evidence>
<keyword evidence="3" id="KW-1185">Reference proteome</keyword>
<gene>
    <name evidence="2" type="ORF">TTAC_LOCUS7755</name>
</gene>
<dbReference type="AlphaFoldDB" id="A0A158REP3"/>
<dbReference type="Proteomes" id="UP000274429">
    <property type="component" value="Unassembled WGS sequence"/>
</dbReference>
<reference evidence="4" key="1">
    <citation type="submission" date="2016-04" db="UniProtKB">
        <authorList>
            <consortium name="WormBaseParasite"/>
        </authorList>
    </citation>
    <scope>IDENTIFICATION</scope>
</reference>
<evidence type="ECO:0000256" key="1">
    <source>
        <dbReference type="SAM" id="MobiDB-lite"/>
    </source>
</evidence>